<feature type="domain" description="Lambda-carrageenase beta-propeller" evidence="4">
    <location>
        <begin position="51"/>
        <end position="366"/>
    </location>
</feature>
<reference evidence="6" key="1">
    <citation type="journal article" date="2019" name="Int. J. Syst. Evol. Microbiol.">
        <title>The Global Catalogue of Microorganisms (GCM) 10K type strain sequencing project: providing services to taxonomists for standard genome sequencing and annotation.</title>
        <authorList>
            <consortium name="The Broad Institute Genomics Platform"/>
            <consortium name="The Broad Institute Genome Sequencing Center for Infectious Disease"/>
            <person name="Wu L."/>
            <person name="Ma J."/>
        </authorList>
    </citation>
    <scope>NUCLEOTIDE SEQUENCE [LARGE SCALE GENOMIC DNA]</scope>
    <source>
        <strain evidence="6">CGMCC 4.7106</strain>
    </source>
</reference>
<feature type="domain" description="Lambda-carrageenase middle" evidence="2">
    <location>
        <begin position="455"/>
        <end position="823"/>
    </location>
</feature>
<dbReference type="RefSeq" id="WP_386819951.1">
    <property type="nucleotide sequence ID" value="NZ_JBHUIT010000010.1"/>
</dbReference>
<evidence type="ECO:0000259" key="3">
    <source>
        <dbReference type="Pfam" id="PF25291"/>
    </source>
</evidence>
<evidence type="ECO:0000259" key="2">
    <source>
        <dbReference type="Pfam" id="PF25290"/>
    </source>
</evidence>
<dbReference type="Pfam" id="PF25290">
    <property type="entry name" value="CGLA_M"/>
    <property type="match status" value="1"/>
</dbReference>
<keyword evidence="6" id="KW-1185">Reference proteome</keyword>
<evidence type="ECO:0000256" key="1">
    <source>
        <dbReference type="SAM" id="SignalP"/>
    </source>
</evidence>
<dbReference type="Gene3D" id="2.130.10.10">
    <property type="entry name" value="YVTN repeat-like/Quinoprotein amine dehydrogenase"/>
    <property type="match status" value="1"/>
</dbReference>
<dbReference type="InterPro" id="IPR057421">
    <property type="entry name" value="CGLA_M"/>
</dbReference>
<feature type="signal peptide" evidence="1">
    <location>
        <begin position="1"/>
        <end position="21"/>
    </location>
</feature>
<evidence type="ECO:0000313" key="5">
    <source>
        <dbReference type="EMBL" id="MFD2256659.1"/>
    </source>
</evidence>
<evidence type="ECO:0000259" key="4">
    <source>
        <dbReference type="Pfam" id="PF25292"/>
    </source>
</evidence>
<sequence>MNKISPFLAVVLTASTHFAIAAPEGKALLSVDTGSTITKVRTARAGEKSLVVASTYEGGILSMNDCGEIAWEKELSGLVNHDVFCADINGDGIDEILAANGDGSIYCLNSKGEIQWTFKENDAPMYSVCVISKAGVPYVVCGGFDKNLYYLDASGKKVKAIASITYSQEKPWQWADLVSPKEREHTANFIRPIKQKDGTEILAVIGQIAQTSTGSLYLFQPLEEKPFKISKIESRRPIGSFTTTDTDGDGTEEVLLGTADSLSGVSFVSIDISNGEQKQTMLSSLRKQIEGFGYRVAQPEVIAKGNSWEYFVLYGSRIVLAGPDADMKKAEVLTSRYSFNDMCKDPVSGKIILASAQSGGSCVHIIDPANPEWKNSYENLAPPGKIQSILDNTARVREELAGFKKPSHERDPLPVWLMSDGFPTEHSEKVASDIIANYKSPVFLGGRHQGRVESFDRSSMESERYRERRDKRKRYDLTQQEVLDTIIPEYQGVPGIAYWGGHGNDPNYYQVSTTKKIIDAANGKKTVLIFPEIQDQTDSFPWLMNYLIYPLAEYGESRNTNLYIRSKNTFWHGDVYLPGWSRLIAGEFPHVFVPAMEESHSKTMDVSVGARMGIWASGAVDSWGARCARDNASWDKTREHSHQMLPNHFLRHMIYNVSSGAQYLDNFPVDQDYMSLLWELIAKGALYVPKREELVSINPVHLSMKSPDEHFLNEGGNAHWTVFFDAKSEEENKMVFSRMNGSWKGARITEWDFSRYASGVGERRLNYLPPYPHGTVLITPPQEGVFSDPKAPRGKLTDHLHPLYKSITKEYITDGRNYYSADGTETFAAEEYYRVIAADIEKGAEKLPLTVSGENVAWVVAQTAPKHLRLTLVDGGYINPGDRKAKVQFGSVVPKLMTELMSGESFRADDPKSVEIEIPCGSFRFIDIELETELK</sequence>
<dbReference type="Proteomes" id="UP001597375">
    <property type="component" value="Unassembled WGS sequence"/>
</dbReference>
<dbReference type="InterPro" id="IPR057420">
    <property type="entry name" value="Beta-prop_CGLA"/>
</dbReference>
<name>A0ABW5D8F1_9BACT</name>
<dbReference type="Pfam" id="PF25291">
    <property type="entry name" value="CGLA_C"/>
    <property type="match status" value="1"/>
</dbReference>
<dbReference type="InterPro" id="IPR011047">
    <property type="entry name" value="Quinoprotein_ADH-like_sf"/>
</dbReference>
<organism evidence="5 6">
    <name type="scientific">Luteolibacter algae</name>
    <dbReference type="NCBI Taxonomy" id="454151"/>
    <lineage>
        <taxon>Bacteria</taxon>
        <taxon>Pseudomonadati</taxon>
        <taxon>Verrucomicrobiota</taxon>
        <taxon>Verrucomicrobiia</taxon>
        <taxon>Verrucomicrobiales</taxon>
        <taxon>Verrucomicrobiaceae</taxon>
        <taxon>Luteolibacter</taxon>
    </lineage>
</organism>
<accession>A0ABW5D8F1</accession>
<feature type="domain" description="Lambda-carrageenase C-terminal" evidence="3">
    <location>
        <begin position="850"/>
        <end position="929"/>
    </location>
</feature>
<gene>
    <name evidence="5" type="ORF">ACFSSA_08225</name>
</gene>
<evidence type="ECO:0008006" key="7">
    <source>
        <dbReference type="Google" id="ProtNLM"/>
    </source>
</evidence>
<dbReference type="Pfam" id="PF25292">
    <property type="entry name" value="Beta-prop_CGLA"/>
    <property type="match status" value="1"/>
</dbReference>
<keyword evidence="1" id="KW-0732">Signal</keyword>
<feature type="chain" id="PRO_5045969202" description="Lambda-carrageenase" evidence="1">
    <location>
        <begin position="22"/>
        <end position="935"/>
    </location>
</feature>
<protein>
    <recommendedName>
        <fullName evidence="7">Lambda-carrageenase</fullName>
    </recommendedName>
</protein>
<dbReference type="InterPro" id="IPR057422">
    <property type="entry name" value="CGLA_C"/>
</dbReference>
<dbReference type="EMBL" id="JBHUIT010000010">
    <property type="protein sequence ID" value="MFD2256659.1"/>
    <property type="molecule type" value="Genomic_DNA"/>
</dbReference>
<dbReference type="InterPro" id="IPR015943">
    <property type="entry name" value="WD40/YVTN_repeat-like_dom_sf"/>
</dbReference>
<proteinExistence type="predicted"/>
<comment type="caution">
    <text evidence="5">The sequence shown here is derived from an EMBL/GenBank/DDBJ whole genome shotgun (WGS) entry which is preliminary data.</text>
</comment>
<evidence type="ECO:0000313" key="6">
    <source>
        <dbReference type="Proteomes" id="UP001597375"/>
    </source>
</evidence>
<dbReference type="SUPFAM" id="SSF50998">
    <property type="entry name" value="Quinoprotein alcohol dehydrogenase-like"/>
    <property type="match status" value="1"/>
</dbReference>